<accession>A0ABV6HNT0</accession>
<evidence type="ECO:0000313" key="4">
    <source>
        <dbReference type="EMBL" id="MFC0320522.1"/>
    </source>
</evidence>
<dbReference type="InterPro" id="IPR008928">
    <property type="entry name" value="6-hairpin_glycosidase_sf"/>
</dbReference>
<comment type="caution">
    <text evidence="4">The sequence shown here is derived from an EMBL/GenBank/DDBJ whole genome shotgun (WGS) entry which is preliminary data.</text>
</comment>
<evidence type="ECO:0000313" key="5">
    <source>
        <dbReference type="Proteomes" id="UP001589774"/>
    </source>
</evidence>
<dbReference type="RefSeq" id="WP_130856792.1">
    <property type="nucleotide sequence ID" value="NZ_JBHLWO010000002.1"/>
</dbReference>
<feature type="signal peptide" evidence="3">
    <location>
        <begin position="1"/>
        <end position="23"/>
    </location>
</feature>
<organism evidence="4 5">
    <name type="scientific">Olivibacter oleidegradans</name>
    <dbReference type="NCBI Taxonomy" id="760123"/>
    <lineage>
        <taxon>Bacteria</taxon>
        <taxon>Pseudomonadati</taxon>
        <taxon>Bacteroidota</taxon>
        <taxon>Sphingobacteriia</taxon>
        <taxon>Sphingobacteriales</taxon>
        <taxon>Sphingobacteriaceae</taxon>
        <taxon>Olivibacter</taxon>
    </lineage>
</organism>
<gene>
    <name evidence="4" type="ORF">ACFFI0_19510</name>
</gene>
<keyword evidence="5" id="KW-1185">Reference proteome</keyword>
<dbReference type="Proteomes" id="UP001589774">
    <property type="component" value="Unassembled WGS sequence"/>
</dbReference>
<dbReference type="PANTHER" id="PTHR36845:SF1">
    <property type="entry name" value="HYDROLASE, PUTATIVE (AFU_ORTHOLOGUE AFUA_7G05090)-RELATED"/>
    <property type="match status" value="1"/>
</dbReference>
<dbReference type="SUPFAM" id="SSF48208">
    <property type="entry name" value="Six-hairpin glycosidases"/>
    <property type="match status" value="1"/>
</dbReference>
<dbReference type="InterPro" id="IPR012341">
    <property type="entry name" value="6hp_glycosidase-like_sf"/>
</dbReference>
<reference evidence="4 5" key="1">
    <citation type="submission" date="2024-09" db="EMBL/GenBank/DDBJ databases">
        <authorList>
            <person name="Sun Q."/>
            <person name="Mori K."/>
        </authorList>
    </citation>
    <scope>NUCLEOTIDE SEQUENCE [LARGE SCALE GENOMIC DNA]</scope>
    <source>
        <strain evidence="4 5">CCM 7765</strain>
    </source>
</reference>
<feature type="chain" id="PRO_5046594483" evidence="3">
    <location>
        <begin position="24"/>
        <end position="412"/>
    </location>
</feature>
<dbReference type="GO" id="GO:0016787">
    <property type="term" value="F:hydrolase activity"/>
    <property type="evidence" value="ECO:0007669"/>
    <property type="project" value="UniProtKB-KW"/>
</dbReference>
<name>A0ABV6HNT0_9SPHI</name>
<keyword evidence="1 4" id="KW-0378">Hydrolase</keyword>
<protein>
    <submittedName>
        <fullName evidence="4">Glycoside hydrolase family 88 protein</fullName>
    </submittedName>
</protein>
<evidence type="ECO:0000256" key="1">
    <source>
        <dbReference type="ARBA" id="ARBA00022801"/>
    </source>
</evidence>
<comment type="similarity">
    <text evidence="2">Belongs to the glycosyl hydrolase 88 family.</text>
</comment>
<dbReference type="InterPro" id="IPR052369">
    <property type="entry name" value="UG_Glycosaminoglycan_Hydrolase"/>
</dbReference>
<dbReference type="PANTHER" id="PTHR36845">
    <property type="entry name" value="HYDROLASE, PUTATIVE (AFU_ORTHOLOGUE AFUA_7G05090)-RELATED"/>
    <property type="match status" value="1"/>
</dbReference>
<keyword evidence="3" id="KW-0732">Signal</keyword>
<dbReference type="Gene3D" id="1.50.10.10">
    <property type="match status" value="1"/>
</dbReference>
<proteinExistence type="inferred from homology"/>
<evidence type="ECO:0000256" key="2">
    <source>
        <dbReference type="ARBA" id="ARBA00038358"/>
    </source>
</evidence>
<dbReference type="InterPro" id="IPR010905">
    <property type="entry name" value="Glyco_hydro_88"/>
</dbReference>
<dbReference type="EMBL" id="JBHLWO010000002">
    <property type="protein sequence ID" value="MFC0320522.1"/>
    <property type="molecule type" value="Genomic_DNA"/>
</dbReference>
<evidence type="ECO:0000256" key="3">
    <source>
        <dbReference type="SAM" id="SignalP"/>
    </source>
</evidence>
<dbReference type="Pfam" id="PF07470">
    <property type="entry name" value="Glyco_hydro_88"/>
    <property type="match status" value="1"/>
</dbReference>
<sequence length="412" mass="47340">MKKFLFPYTLLLTLLLVSFNHDRQDIVQRSFDRAARQYTLLLSAATDLNRYPRSTDANGKTSYTVIHDWTGGFWPGCLWYLYEYTKDNKWKAAAQKWTHSLEANQYNTDHHDIGFMMNSSYGNAYRLTGDTCYKKILIQSAKSLVSRYNSKVGAIQSWNSFSSWDGQSVYQFPVIIDNMMNLELLFLASQLSGDSSFRTIAIKHAETTLKNHYRPDYSSYHVVNYDPLTGVVLSRETAQGYADNSAWSRGQAWGLYGFTVMYRETKDTKFLHSAIKMAEYYINHQHLPSDLIPYWDFHVGQAGYQPNWDYDASKFKEIPRDASAAAITSSALLELSTYAEEKHKRLFYSTAKKILQSLSTDRYMAQAGTNGYFLLKHSVGSIPHGGEIDVPLVYADYYFLEALLRIQKNSHT</sequence>